<evidence type="ECO:0000256" key="5">
    <source>
        <dbReference type="ARBA" id="ARBA00022884"/>
    </source>
</evidence>
<dbReference type="SUPFAM" id="SSF50182">
    <property type="entry name" value="Sm-like ribonucleoproteins"/>
    <property type="match status" value="1"/>
</dbReference>
<evidence type="ECO:0000256" key="1">
    <source>
        <dbReference type="ARBA" id="ARBA00004123"/>
    </source>
</evidence>
<sequence length="96" mass="10528">MSELKSFVNERVLVITNDGRVLVGMLKGFDQVTNLILSDCQERIFSLDEGVETATLGLYLVRGDAVVVVGLVDKEQDENLQLAAIRAKPLPDKLAI</sequence>
<dbReference type="GO" id="GO:0000398">
    <property type="term" value="P:mRNA splicing, via spliceosome"/>
    <property type="evidence" value="ECO:0007669"/>
    <property type="project" value="UniProtKB-UniRule"/>
</dbReference>
<dbReference type="OrthoDB" id="422364at2759"/>
<proteinExistence type="inferred from homology"/>
<dbReference type="InterPro" id="IPR001163">
    <property type="entry name" value="Sm_dom_euk/arc"/>
</dbReference>
<dbReference type="GO" id="GO:0046540">
    <property type="term" value="C:U4/U6 x U5 tri-snRNP complex"/>
    <property type="evidence" value="ECO:0007669"/>
    <property type="project" value="UniProtKB-UniRule"/>
</dbReference>
<dbReference type="PANTHER" id="PTHR15588:SF9">
    <property type="entry name" value="U6 SNRNA-ASSOCIATED SM-LIKE PROTEIN LSM8"/>
    <property type="match status" value="1"/>
</dbReference>
<evidence type="ECO:0000256" key="4">
    <source>
        <dbReference type="ARBA" id="ARBA00022728"/>
    </source>
</evidence>
<dbReference type="CDD" id="cd01727">
    <property type="entry name" value="LSm8"/>
    <property type="match status" value="1"/>
</dbReference>
<reference evidence="11" key="1">
    <citation type="submission" date="2022-07" db="EMBL/GenBank/DDBJ databases">
        <title>Phylogenomic reconstructions and comparative analyses of Kickxellomycotina fungi.</title>
        <authorList>
            <person name="Reynolds N.K."/>
            <person name="Stajich J.E."/>
            <person name="Barry K."/>
            <person name="Grigoriev I.V."/>
            <person name="Crous P."/>
            <person name="Smith M.E."/>
        </authorList>
    </citation>
    <scope>NUCLEOTIDE SEQUENCE</scope>
    <source>
        <strain evidence="11">RSA 1196</strain>
    </source>
</reference>
<evidence type="ECO:0000313" key="12">
    <source>
        <dbReference type="Proteomes" id="UP001150925"/>
    </source>
</evidence>
<dbReference type="FunFam" id="2.30.30.100:FF:000084">
    <property type="entry name" value="U6 snRNA-associated Sm-like protein LSm8"/>
    <property type="match status" value="1"/>
</dbReference>
<feature type="domain" description="Sm" evidence="10">
    <location>
        <begin position="1"/>
        <end position="75"/>
    </location>
</feature>
<dbReference type="EMBL" id="JANBPY010002799">
    <property type="protein sequence ID" value="KAJ1953672.1"/>
    <property type="molecule type" value="Genomic_DNA"/>
</dbReference>
<evidence type="ECO:0000256" key="9">
    <source>
        <dbReference type="RuleBase" id="RU365048"/>
    </source>
</evidence>
<dbReference type="Proteomes" id="UP001150925">
    <property type="component" value="Unassembled WGS sequence"/>
</dbReference>
<keyword evidence="6 9" id="KW-0508">mRNA splicing</keyword>
<dbReference type="GO" id="GO:0005688">
    <property type="term" value="C:U6 snRNP"/>
    <property type="evidence" value="ECO:0007669"/>
    <property type="project" value="UniProtKB-UniRule"/>
</dbReference>
<comment type="function">
    <text evidence="9">Plays role in pre-mRNA splicing as component of the U4/U6-U5 tri-snRNP complex that is involved in spliceosome assembly, and as component of the precatalytic spliceosome (spliceosome B complex). The heptameric LSM2-8 complex binds specifically to the 3'-terminal U-tract of U6 snRNA.</text>
</comment>
<evidence type="ECO:0000256" key="8">
    <source>
        <dbReference type="ARBA" id="ARBA00023274"/>
    </source>
</evidence>
<dbReference type="Pfam" id="PF01423">
    <property type="entry name" value="LSM"/>
    <property type="match status" value="1"/>
</dbReference>
<keyword evidence="12" id="KW-1185">Reference proteome</keyword>
<evidence type="ECO:0000256" key="7">
    <source>
        <dbReference type="ARBA" id="ARBA00023242"/>
    </source>
</evidence>
<keyword evidence="5 9" id="KW-0694">RNA-binding</keyword>
<evidence type="ECO:0000256" key="6">
    <source>
        <dbReference type="ARBA" id="ARBA00023187"/>
    </source>
</evidence>
<evidence type="ECO:0000313" key="11">
    <source>
        <dbReference type="EMBL" id="KAJ1953672.1"/>
    </source>
</evidence>
<evidence type="ECO:0000256" key="3">
    <source>
        <dbReference type="ARBA" id="ARBA00022664"/>
    </source>
</evidence>
<evidence type="ECO:0000259" key="10">
    <source>
        <dbReference type="PROSITE" id="PS52002"/>
    </source>
</evidence>
<protein>
    <recommendedName>
        <fullName evidence="9">LSM2-LSM8 complex subunit LSM8</fullName>
    </recommendedName>
</protein>
<dbReference type="InterPro" id="IPR034103">
    <property type="entry name" value="Lsm8"/>
</dbReference>
<comment type="caution">
    <text evidence="11">The sequence shown here is derived from an EMBL/GenBank/DDBJ whole genome shotgun (WGS) entry which is preliminary data.</text>
</comment>
<keyword evidence="8 9" id="KW-0687">Ribonucleoprotein</keyword>
<comment type="subunit">
    <text evidence="9">LSm subunits form a heteromer with a doughnut shape.</text>
</comment>
<dbReference type="SMART" id="SM00651">
    <property type="entry name" value="Sm"/>
    <property type="match status" value="1"/>
</dbReference>
<evidence type="ECO:0000256" key="2">
    <source>
        <dbReference type="ARBA" id="ARBA00006850"/>
    </source>
</evidence>
<dbReference type="PANTHER" id="PTHR15588">
    <property type="entry name" value="LSM1"/>
    <property type="match status" value="1"/>
</dbReference>
<keyword evidence="7 9" id="KW-0539">Nucleus</keyword>
<gene>
    <name evidence="11" type="primary">lsm8</name>
    <name evidence="9" type="synonym">LSM8</name>
    <name evidence="11" type="ORF">IWQ62_005938</name>
</gene>
<dbReference type="InterPro" id="IPR010920">
    <property type="entry name" value="LSM_dom_sf"/>
</dbReference>
<accession>A0A9W8ALT3</accession>
<comment type="subcellular location">
    <subcellularLocation>
        <location evidence="1 9">Nucleus</location>
    </subcellularLocation>
</comment>
<dbReference type="InterPro" id="IPR044642">
    <property type="entry name" value="PTHR15588"/>
</dbReference>
<keyword evidence="4 9" id="KW-0747">Spliceosome</keyword>
<keyword evidence="3 9" id="KW-0507">mRNA processing</keyword>
<dbReference type="InterPro" id="IPR047575">
    <property type="entry name" value="Sm"/>
</dbReference>
<dbReference type="GO" id="GO:0003729">
    <property type="term" value="F:mRNA binding"/>
    <property type="evidence" value="ECO:0007669"/>
    <property type="project" value="TreeGrafter"/>
</dbReference>
<dbReference type="Gene3D" id="2.30.30.100">
    <property type="match status" value="1"/>
</dbReference>
<dbReference type="GO" id="GO:0071011">
    <property type="term" value="C:precatalytic spliceosome"/>
    <property type="evidence" value="ECO:0007669"/>
    <property type="project" value="TreeGrafter"/>
</dbReference>
<name>A0A9W8ALT3_9FUNG</name>
<comment type="similarity">
    <text evidence="2 9">Belongs to the snRNP Sm proteins family.</text>
</comment>
<dbReference type="AlphaFoldDB" id="A0A9W8ALT3"/>
<dbReference type="PROSITE" id="PS52002">
    <property type="entry name" value="SM"/>
    <property type="match status" value="1"/>
</dbReference>
<organism evidence="11 12">
    <name type="scientific">Dispira parvispora</name>
    <dbReference type="NCBI Taxonomy" id="1520584"/>
    <lineage>
        <taxon>Eukaryota</taxon>
        <taxon>Fungi</taxon>
        <taxon>Fungi incertae sedis</taxon>
        <taxon>Zoopagomycota</taxon>
        <taxon>Kickxellomycotina</taxon>
        <taxon>Dimargaritomycetes</taxon>
        <taxon>Dimargaritales</taxon>
        <taxon>Dimargaritaceae</taxon>
        <taxon>Dispira</taxon>
    </lineage>
</organism>